<dbReference type="InterPro" id="IPR021835">
    <property type="entry name" value="DUF3427"/>
</dbReference>
<dbReference type="Pfam" id="PF04851">
    <property type="entry name" value="ResIII"/>
    <property type="match status" value="1"/>
</dbReference>
<dbReference type="Pfam" id="PF13091">
    <property type="entry name" value="PLDc_2"/>
    <property type="match status" value="1"/>
</dbReference>
<dbReference type="Pfam" id="PF11907">
    <property type="entry name" value="DUF3427"/>
    <property type="match status" value="1"/>
</dbReference>
<dbReference type="CDD" id="cd09203">
    <property type="entry name" value="PLDc_N_DEXD_b1"/>
    <property type="match status" value="1"/>
</dbReference>
<keyword evidence="3" id="KW-0347">Helicase</keyword>
<evidence type="ECO:0000259" key="1">
    <source>
        <dbReference type="PROSITE" id="PS51192"/>
    </source>
</evidence>
<reference evidence="3 4" key="1">
    <citation type="submission" date="2016-10" db="EMBL/GenBank/DDBJ databases">
        <authorList>
            <person name="de Groot N.N."/>
        </authorList>
    </citation>
    <scope>NUCLEOTIDE SEQUENCE [LARGE SCALE GENOMIC DNA]</scope>
    <source>
        <strain evidence="3 4">APO</strain>
    </source>
</reference>
<dbReference type="InterPro" id="IPR052511">
    <property type="entry name" value="ATP-dep_Helicase"/>
</dbReference>
<feature type="domain" description="Helicase C-terminal" evidence="2">
    <location>
        <begin position="400"/>
        <end position="549"/>
    </location>
</feature>
<dbReference type="SUPFAM" id="SSF52540">
    <property type="entry name" value="P-loop containing nucleoside triphosphate hydrolases"/>
    <property type="match status" value="1"/>
</dbReference>
<proteinExistence type="predicted"/>
<dbReference type="GO" id="GO:0003677">
    <property type="term" value="F:DNA binding"/>
    <property type="evidence" value="ECO:0007669"/>
    <property type="project" value="InterPro"/>
</dbReference>
<dbReference type="CDD" id="cd18799">
    <property type="entry name" value="SF2_C_EcoAI-like"/>
    <property type="match status" value="1"/>
</dbReference>
<accession>A0A1H3KCV0</accession>
<protein>
    <submittedName>
        <fullName evidence="3">Superfamily II DNA or RNA helicase</fullName>
    </submittedName>
</protein>
<dbReference type="SMART" id="SM00487">
    <property type="entry name" value="DEXDc"/>
    <property type="match status" value="1"/>
</dbReference>
<organism evidence="3 4">
    <name type="scientific">Tindallia californiensis</name>
    <dbReference type="NCBI Taxonomy" id="159292"/>
    <lineage>
        <taxon>Bacteria</taxon>
        <taxon>Bacillati</taxon>
        <taxon>Bacillota</taxon>
        <taxon>Clostridia</taxon>
        <taxon>Peptostreptococcales</taxon>
        <taxon>Tindalliaceae</taxon>
        <taxon>Tindallia</taxon>
    </lineage>
</organism>
<keyword evidence="3" id="KW-0378">Hydrolase</keyword>
<gene>
    <name evidence="3" type="ORF">SAMN05192546_102300</name>
</gene>
<dbReference type="SMART" id="SM00490">
    <property type="entry name" value="HELICc"/>
    <property type="match status" value="1"/>
</dbReference>
<dbReference type="PANTHER" id="PTHR47962">
    <property type="entry name" value="ATP-DEPENDENT HELICASE LHR-RELATED-RELATED"/>
    <property type="match status" value="1"/>
</dbReference>
<dbReference type="SUPFAM" id="SSF56024">
    <property type="entry name" value="Phospholipase D/nuclease"/>
    <property type="match status" value="1"/>
</dbReference>
<evidence type="ECO:0000259" key="2">
    <source>
        <dbReference type="PROSITE" id="PS51194"/>
    </source>
</evidence>
<dbReference type="GO" id="GO:0005524">
    <property type="term" value="F:ATP binding"/>
    <property type="evidence" value="ECO:0007669"/>
    <property type="project" value="InterPro"/>
</dbReference>
<feature type="domain" description="Helicase ATP-binding" evidence="1">
    <location>
        <begin position="185"/>
        <end position="341"/>
    </location>
</feature>
<dbReference type="Gene3D" id="3.30.870.10">
    <property type="entry name" value="Endonuclease Chain A"/>
    <property type="match status" value="1"/>
</dbReference>
<dbReference type="Proteomes" id="UP000199230">
    <property type="component" value="Unassembled WGS sequence"/>
</dbReference>
<keyword evidence="3" id="KW-0547">Nucleotide-binding</keyword>
<dbReference type="GO" id="GO:0004386">
    <property type="term" value="F:helicase activity"/>
    <property type="evidence" value="ECO:0007669"/>
    <property type="project" value="UniProtKB-KW"/>
</dbReference>
<dbReference type="InterPro" id="IPR006935">
    <property type="entry name" value="Helicase/UvrB_N"/>
</dbReference>
<dbReference type="InterPro" id="IPR025202">
    <property type="entry name" value="PLD-like_dom"/>
</dbReference>
<sequence length="901" mass="104826">MMPLIGLVSFIKWSGLRCLMDELKTFANRGGKLRVITTSYMEATDYKAVEALSKLPNTEIKISYDTERTRLHAKSYMFQRETGFSTVYIGSSNVSNPALTSGLEWNLKVTEKDSFDIIKKCEATFESYWNDNEFTHFNVEEDSHRQQLKEALSQSKRSEKAGWMSFLTITPYPYQKEILEELQAERDIHNCYRNLLVAATGVGKTVIAAFDYKRFYKQNPGANKLLFVAHREEILRQSMQTFRQILREPDFGDLHVAGNQAEQMDHLFISIQSFNSREMINRTSSCYYDFIIVDEFHRAAAKTYQDLLNHYNPSILLGLTATPERMDGKNVLEYFDDRIASEMRLPEAIDRKLLSPFQYFAVSDTIDYSQLKWQRGGYDVAEMESVLIGDDVRVREILRSLDRYVTNIEEIIGLGFCVSIEHAKYMANKFNEAGIASKALYAQVEKEERRNVQKELLRGDIKFIFAVDLYNEGVDLPELNTVLFLRPTESLTVFLQQLGRGLRLADGKECLTVLDFVGQAHKNYNFEEKFRALIGKTKHSVKYYLENGFSKLPRGCYIQLEKQAKKYVLRNINNMARNRLSLITQMKFFEEDTGKTLTLKNFLNHYQLRMVDFYGGSGTKNRIFTRMKEEALDLPSRKSDFEELMNNKKRFSAFFHIDSASFLTFIDNALEDRSILRHEKHEKEVAMVFYSFFHQTPLKEGFESLYEGVEALFKDDLVNKEMRELVDALYEDVKIVEIDHVLGFDCPLKVHARYSTSQILAAFGYYNNEKCPAFREGVKHFDDLQTDLFLITLNKSEKDFSPSTLYEDYAINEILFHWQTQSRTRSHHATAKRYISHQEKGNHIVLFARESKKENGYPMAFVFLGRADYVEHSGEAPMSFVWRLKEEIPPYFLPKANKNIL</sequence>
<name>A0A1H3KCV0_9FIRM</name>
<dbReference type="PROSITE" id="PS51192">
    <property type="entry name" value="HELICASE_ATP_BIND_1"/>
    <property type="match status" value="1"/>
</dbReference>
<keyword evidence="3" id="KW-0067">ATP-binding</keyword>
<dbReference type="GO" id="GO:0016887">
    <property type="term" value="F:ATP hydrolysis activity"/>
    <property type="evidence" value="ECO:0007669"/>
    <property type="project" value="TreeGrafter"/>
</dbReference>
<evidence type="ECO:0000313" key="3">
    <source>
        <dbReference type="EMBL" id="SDY49565.1"/>
    </source>
</evidence>
<dbReference type="EMBL" id="FNPV01000002">
    <property type="protein sequence ID" value="SDY49565.1"/>
    <property type="molecule type" value="Genomic_DNA"/>
</dbReference>
<dbReference type="Pfam" id="PF00271">
    <property type="entry name" value="Helicase_C"/>
    <property type="match status" value="1"/>
</dbReference>
<dbReference type="CDD" id="cd18032">
    <property type="entry name" value="DEXHc_RE_I_III_res"/>
    <property type="match status" value="1"/>
</dbReference>
<dbReference type="Gene3D" id="3.40.50.300">
    <property type="entry name" value="P-loop containing nucleotide triphosphate hydrolases"/>
    <property type="match status" value="2"/>
</dbReference>
<dbReference type="AlphaFoldDB" id="A0A1H3KCV0"/>
<dbReference type="PROSITE" id="PS51194">
    <property type="entry name" value="HELICASE_CTER"/>
    <property type="match status" value="1"/>
</dbReference>
<evidence type="ECO:0000313" key="4">
    <source>
        <dbReference type="Proteomes" id="UP000199230"/>
    </source>
</evidence>
<dbReference type="PANTHER" id="PTHR47962:SF7">
    <property type="entry name" value="MITOCHONDRIAL ATP-DEPENDENT HELICASE IRC3-RELATED"/>
    <property type="match status" value="1"/>
</dbReference>
<dbReference type="InterPro" id="IPR001650">
    <property type="entry name" value="Helicase_C-like"/>
</dbReference>
<dbReference type="InterPro" id="IPR027417">
    <property type="entry name" value="P-loop_NTPase"/>
</dbReference>
<dbReference type="STRING" id="159292.SAMN05192546_102300"/>
<dbReference type="InterPro" id="IPR014001">
    <property type="entry name" value="Helicase_ATP-bd"/>
</dbReference>
<keyword evidence="4" id="KW-1185">Reference proteome</keyword>